<reference evidence="2 3" key="1">
    <citation type="submission" date="2006-04" db="EMBL/GenBank/DDBJ databases">
        <authorList>
            <person name="Nierman W.C."/>
        </authorList>
    </citation>
    <scope>NUCLEOTIDE SEQUENCE [LARGE SCALE GENOMIC DNA]</scope>
    <source>
        <strain evidence="2 3">DW4/3-1</strain>
    </source>
</reference>
<name>Q095D5_STIAD</name>
<feature type="region of interest" description="Disordered" evidence="1">
    <location>
        <begin position="1"/>
        <end position="96"/>
    </location>
</feature>
<evidence type="ECO:0000313" key="3">
    <source>
        <dbReference type="Proteomes" id="UP000032702"/>
    </source>
</evidence>
<gene>
    <name evidence="2" type="ORF">STIAU_7046</name>
</gene>
<dbReference type="Proteomes" id="UP000032702">
    <property type="component" value="Unassembled WGS sequence"/>
</dbReference>
<dbReference type="AlphaFoldDB" id="Q095D5"/>
<organism evidence="2 3">
    <name type="scientific">Stigmatella aurantiaca (strain DW4/3-1)</name>
    <dbReference type="NCBI Taxonomy" id="378806"/>
    <lineage>
        <taxon>Bacteria</taxon>
        <taxon>Pseudomonadati</taxon>
        <taxon>Myxococcota</taxon>
        <taxon>Myxococcia</taxon>
        <taxon>Myxococcales</taxon>
        <taxon>Cystobacterineae</taxon>
        <taxon>Archangiaceae</taxon>
        <taxon>Stigmatella</taxon>
    </lineage>
</organism>
<protein>
    <submittedName>
        <fullName evidence="2">Uncharacterized protein</fullName>
    </submittedName>
</protein>
<comment type="caution">
    <text evidence="2">The sequence shown here is derived from an EMBL/GenBank/DDBJ whole genome shotgun (WGS) entry which is preliminary data.</text>
</comment>
<evidence type="ECO:0000313" key="2">
    <source>
        <dbReference type="EMBL" id="EAU67323.1"/>
    </source>
</evidence>
<feature type="compositionally biased region" description="Basic and acidic residues" evidence="1">
    <location>
        <begin position="57"/>
        <end position="77"/>
    </location>
</feature>
<dbReference type="EMBL" id="AAMD01000035">
    <property type="protein sequence ID" value="EAU67323.1"/>
    <property type="molecule type" value="Genomic_DNA"/>
</dbReference>
<proteinExistence type="predicted"/>
<feature type="compositionally biased region" description="Basic and acidic residues" evidence="1">
    <location>
        <begin position="20"/>
        <end position="44"/>
    </location>
</feature>
<accession>Q095D5</accession>
<feature type="region of interest" description="Disordered" evidence="1">
    <location>
        <begin position="393"/>
        <end position="438"/>
    </location>
</feature>
<evidence type="ECO:0000256" key="1">
    <source>
        <dbReference type="SAM" id="MobiDB-lite"/>
    </source>
</evidence>
<sequence length="438" mass="46944">MPGPLPAQSPGGRAHPRVQLQEDLRLRRGPEARHVPLRRGDDHHPGHHPGGRLHQAGGEEQHQRDAAGGRAGAEDPRAGGGHRRGPGEELPAPTRRHHLHPGELLLGTRHPAQLLEEQKALLLELDRQPGRTGQHISAHHIEGEAVDLRHPPARLLHQQRPRANVPGLEAKLEEAVEAPGRHIGEVQRGAPRAADALSAADDAAEEAHGAFGPLAHVIGKPRAQQGPLHLRRLTGPQGPSVERGPLAPGRREELIQHRVVHHPSQHPLRPLHGQADAEMRDAVRVVRRPIQRIDEPPKARALGDAALLGQDGVARIARAQEREQRFLGGLVRVGHQVRGAALELDDALSQKALGEDPAPEPGSLFGDAAQRRGRLLLHGLFLSLTPLARRGAVRFPSGTSGGTPPRSPHERSAPPPGGPPGTWRASSAPSASSPPPPR</sequence>